<comment type="caution">
    <text evidence="2">The sequence shown here is derived from an EMBL/GenBank/DDBJ whole genome shotgun (WGS) entry which is preliminary data.</text>
</comment>
<dbReference type="EMBL" id="CAJOBA010004711">
    <property type="protein sequence ID" value="CAF3721374.1"/>
    <property type="molecule type" value="Genomic_DNA"/>
</dbReference>
<dbReference type="Proteomes" id="UP000663829">
    <property type="component" value="Unassembled WGS sequence"/>
</dbReference>
<evidence type="ECO:0000313" key="5">
    <source>
        <dbReference type="EMBL" id="CAF3721374.1"/>
    </source>
</evidence>
<dbReference type="Gene3D" id="2.80.10.50">
    <property type="match status" value="1"/>
</dbReference>
<dbReference type="Proteomes" id="UP000677228">
    <property type="component" value="Unassembled WGS sequence"/>
</dbReference>
<dbReference type="Proteomes" id="UP000682733">
    <property type="component" value="Unassembled WGS sequence"/>
</dbReference>
<gene>
    <name evidence="2" type="ORF">GPM918_LOCUS4409</name>
    <name evidence="3" type="ORF">OVA965_LOCUS11937</name>
    <name evidence="4" type="ORF">SRO942_LOCUS4410</name>
    <name evidence="5" type="ORF">TMI583_LOCUS11939</name>
</gene>
<dbReference type="Proteomes" id="UP000681722">
    <property type="component" value="Unassembled WGS sequence"/>
</dbReference>
<dbReference type="OrthoDB" id="6158176at2759"/>
<sequence length="211" mass="25185">MRYNSLPLYSKQPVNVNSSSISSDSSYIQYKLVDHRYRKTSLVSFIHKQPIGTQLPIFRYYRIVVLNRQDSSTIFGFRSVGAYSRVQVQNYQSGLWLCMNPEGRIIQKSNISLDSLMCMFRQNSDGLYQYLISELYPQRKMSFSTLTLLNNNPILKRRYENYQQFFKHERCDRFLFDQQIDSNLLRHQQKSLTDNKFNSYRYLMKRHATST</sequence>
<dbReference type="EMBL" id="CAJNOK010004707">
    <property type="protein sequence ID" value="CAF0946842.1"/>
    <property type="molecule type" value="Genomic_DNA"/>
</dbReference>
<dbReference type="InterPro" id="IPR002209">
    <property type="entry name" value="Fibroblast_GF_fam"/>
</dbReference>
<proteinExistence type="inferred from homology"/>
<dbReference type="InterPro" id="IPR008996">
    <property type="entry name" value="IL1/FGF"/>
</dbReference>
<name>A0A813TWJ1_9BILA</name>
<evidence type="ECO:0000313" key="4">
    <source>
        <dbReference type="EMBL" id="CAF3604579.1"/>
    </source>
</evidence>
<evidence type="ECO:0000256" key="1">
    <source>
        <dbReference type="ARBA" id="ARBA00007936"/>
    </source>
</evidence>
<dbReference type="AlphaFoldDB" id="A0A813TWJ1"/>
<reference evidence="2" key="1">
    <citation type="submission" date="2021-02" db="EMBL/GenBank/DDBJ databases">
        <authorList>
            <person name="Nowell W R."/>
        </authorList>
    </citation>
    <scope>NUCLEOTIDE SEQUENCE</scope>
</reference>
<accession>A0A813TWJ1</accession>
<evidence type="ECO:0000313" key="6">
    <source>
        <dbReference type="Proteomes" id="UP000663829"/>
    </source>
</evidence>
<dbReference type="EMBL" id="CAJNOQ010000591">
    <property type="protein sequence ID" value="CAF0818328.1"/>
    <property type="molecule type" value="Genomic_DNA"/>
</dbReference>
<comment type="similarity">
    <text evidence="1">Belongs to the heparin-binding growth factors family.</text>
</comment>
<dbReference type="Pfam" id="PF00167">
    <property type="entry name" value="FGF"/>
    <property type="match status" value="1"/>
</dbReference>
<dbReference type="EMBL" id="CAJOBC010000591">
    <property type="protein sequence ID" value="CAF3604579.1"/>
    <property type="molecule type" value="Genomic_DNA"/>
</dbReference>
<dbReference type="SUPFAM" id="SSF50353">
    <property type="entry name" value="Cytokine"/>
    <property type="match status" value="1"/>
</dbReference>
<evidence type="ECO:0000313" key="2">
    <source>
        <dbReference type="EMBL" id="CAF0818328.1"/>
    </source>
</evidence>
<organism evidence="2 6">
    <name type="scientific">Didymodactylos carnosus</name>
    <dbReference type="NCBI Taxonomy" id="1234261"/>
    <lineage>
        <taxon>Eukaryota</taxon>
        <taxon>Metazoa</taxon>
        <taxon>Spiralia</taxon>
        <taxon>Gnathifera</taxon>
        <taxon>Rotifera</taxon>
        <taxon>Eurotatoria</taxon>
        <taxon>Bdelloidea</taxon>
        <taxon>Philodinida</taxon>
        <taxon>Philodinidae</taxon>
        <taxon>Didymodactylos</taxon>
    </lineage>
</organism>
<protein>
    <submittedName>
        <fullName evidence="2">Uncharacterized protein</fullName>
    </submittedName>
</protein>
<evidence type="ECO:0000313" key="3">
    <source>
        <dbReference type="EMBL" id="CAF0946842.1"/>
    </source>
</evidence>
<dbReference type="GO" id="GO:0008083">
    <property type="term" value="F:growth factor activity"/>
    <property type="evidence" value="ECO:0007669"/>
    <property type="project" value="InterPro"/>
</dbReference>
<keyword evidence="6" id="KW-1185">Reference proteome</keyword>